<evidence type="ECO:0000313" key="2">
    <source>
        <dbReference type="Proteomes" id="UP000789759"/>
    </source>
</evidence>
<keyword evidence="2" id="KW-1185">Reference proteome</keyword>
<dbReference type="OrthoDB" id="2425797at2759"/>
<dbReference type="EMBL" id="CAJVQA010032657">
    <property type="protein sequence ID" value="CAG8803451.1"/>
    <property type="molecule type" value="Genomic_DNA"/>
</dbReference>
<organism evidence="1 2">
    <name type="scientific">Cetraspora pellucida</name>
    <dbReference type="NCBI Taxonomy" id="1433469"/>
    <lineage>
        <taxon>Eukaryota</taxon>
        <taxon>Fungi</taxon>
        <taxon>Fungi incertae sedis</taxon>
        <taxon>Mucoromycota</taxon>
        <taxon>Glomeromycotina</taxon>
        <taxon>Glomeromycetes</taxon>
        <taxon>Diversisporales</taxon>
        <taxon>Gigasporaceae</taxon>
        <taxon>Cetraspora</taxon>
    </lineage>
</organism>
<reference evidence="1" key="1">
    <citation type="submission" date="2021-06" db="EMBL/GenBank/DDBJ databases">
        <authorList>
            <person name="Kallberg Y."/>
            <person name="Tangrot J."/>
            <person name="Rosling A."/>
        </authorList>
    </citation>
    <scope>NUCLEOTIDE SEQUENCE</scope>
    <source>
        <strain evidence="1">FL966</strain>
    </source>
</reference>
<sequence>MSKILRRSGTKLSKEDTYSEQVTIDVGDDNVPVSHNKKIITSIFCSPNGSYVVTWSEDDKSVFGYPVIKGQDELKFDYLISSSEIKHLPNCKLYGVSDNKHVILMTERQVPYNFGRFLKHLIDIQPCKIEIVPPAIIDKLEFFGPHKSERFLIKGHYAKSLKVTYKMANPYTLKVYSAINLLKHDGNEIEVFTVHPDHIIRVWNNRLFVQELMESEWPEYLKSVIDDNDQITTLFCGESVKKTLEDTLKIYKSDHDPGSTSKKKTFTGHSFIWNVIFHDRFETRKNFVLKAQKFDHEENSWDPVEKSVEFPSSHFLGDSTYFMECNLLESEDLLMITPIGVFIWTIKSDGEIGLLYYWGLYDGTRSKTPQEGIINNLESILKDDQLKFSNKKLLPSPHFNRIVKMRKRSTWFTEHDKGWGTMNAPNFQDLLDYYMNDVLLLELYGDDLMRALLQECDDEFVETFFKRCLILSEFQIEDGNISSSIKLVNIIFSSFPQLSEKSFTFVIRSLAHLAFIPSHNFKDSL</sequence>
<dbReference type="AlphaFoldDB" id="A0A9N9K0U9"/>
<name>A0A9N9K0U9_9GLOM</name>
<protein>
    <submittedName>
        <fullName evidence="1">24699_t:CDS:1</fullName>
    </submittedName>
</protein>
<feature type="non-terminal residue" evidence="1">
    <location>
        <position position="1"/>
    </location>
</feature>
<accession>A0A9N9K0U9</accession>
<gene>
    <name evidence="1" type="ORF">CPELLU_LOCUS17902</name>
</gene>
<comment type="caution">
    <text evidence="1">The sequence shown here is derived from an EMBL/GenBank/DDBJ whole genome shotgun (WGS) entry which is preliminary data.</text>
</comment>
<evidence type="ECO:0000313" key="1">
    <source>
        <dbReference type="EMBL" id="CAG8803451.1"/>
    </source>
</evidence>
<proteinExistence type="predicted"/>
<dbReference type="Proteomes" id="UP000789759">
    <property type="component" value="Unassembled WGS sequence"/>
</dbReference>